<dbReference type="EMBL" id="AZHW01000384">
    <property type="protein sequence ID" value="ETX00010.1"/>
    <property type="molecule type" value="Genomic_DNA"/>
</dbReference>
<dbReference type="Proteomes" id="UP000019141">
    <property type="component" value="Unassembled WGS sequence"/>
</dbReference>
<dbReference type="InterPro" id="IPR001075">
    <property type="entry name" value="NIF_FeS_clus_asmbl_NifU_C"/>
</dbReference>
<dbReference type="InterPro" id="IPR016092">
    <property type="entry name" value="ATAP"/>
</dbReference>
<name>W4LQ69_ENTF1</name>
<accession>W4LQ69</accession>
<reference evidence="3 4" key="1">
    <citation type="journal article" date="2014" name="Nature">
        <title>An environmental bacterial taxon with a large and distinct metabolic repertoire.</title>
        <authorList>
            <person name="Wilson M.C."/>
            <person name="Mori T."/>
            <person name="Ruckert C."/>
            <person name="Uria A.R."/>
            <person name="Helf M.J."/>
            <person name="Takada K."/>
            <person name="Gernert C."/>
            <person name="Steffens U.A."/>
            <person name="Heycke N."/>
            <person name="Schmitt S."/>
            <person name="Rinke C."/>
            <person name="Helfrich E.J."/>
            <person name="Brachmann A.O."/>
            <person name="Gurgui C."/>
            <person name="Wakimoto T."/>
            <person name="Kracht M."/>
            <person name="Crusemann M."/>
            <person name="Hentschel U."/>
            <person name="Abe I."/>
            <person name="Matsunaga S."/>
            <person name="Kalinowski J."/>
            <person name="Takeyama H."/>
            <person name="Piel J."/>
        </authorList>
    </citation>
    <scope>NUCLEOTIDE SEQUENCE [LARGE SCALE GENOMIC DNA]</scope>
    <source>
        <strain evidence="4">TSY1</strain>
    </source>
</reference>
<dbReference type="GO" id="GO:0051537">
    <property type="term" value="F:2 iron, 2 sulfur cluster binding"/>
    <property type="evidence" value="ECO:0007669"/>
    <property type="project" value="UniProtKB-ARBA"/>
</dbReference>
<dbReference type="SUPFAM" id="SSF89360">
    <property type="entry name" value="HesB-like domain"/>
    <property type="match status" value="1"/>
</dbReference>
<dbReference type="Gene3D" id="3.30.300.130">
    <property type="entry name" value="Fe-S cluster assembly (FSCA)"/>
    <property type="match status" value="1"/>
</dbReference>
<evidence type="ECO:0000313" key="4">
    <source>
        <dbReference type="Proteomes" id="UP000019141"/>
    </source>
</evidence>
<organism evidence="3 4">
    <name type="scientific">Entotheonella factor</name>
    <dbReference type="NCBI Taxonomy" id="1429438"/>
    <lineage>
        <taxon>Bacteria</taxon>
        <taxon>Pseudomonadati</taxon>
        <taxon>Nitrospinota/Tectimicrobiota group</taxon>
        <taxon>Candidatus Tectimicrobiota</taxon>
        <taxon>Candidatus Entotheonellia</taxon>
        <taxon>Candidatus Entotheonellales</taxon>
        <taxon>Candidatus Entotheonellaceae</taxon>
        <taxon>Candidatus Entotheonella</taxon>
    </lineage>
</organism>
<dbReference type="Pfam" id="PF01106">
    <property type="entry name" value="NifU"/>
    <property type="match status" value="1"/>
</dbReference>
<evidence type="ECO:0008006" key="5">
    <source>
        <dbReference type="Google" id="ProtNLM"/>
    </source>
</evidence>
<dbReference type="InterPro" id="IPR000361">
    <property type="entry name" value="ATAP_core_dom"/>
</dbReference>
<dbReference type="Pfam" id="PF01521">
    <property type="entry name" value="Fe-S_biosyn"/>
    <property type="match status" value="1"/>
</dbReference>
<keyword evidence="4" id="KW-1185">Reference proteome</keyword>
<gene>
    <name evidence="3" type="ORF">ETSY1_12825</name>
</gene>
<dbReference type="InterPro" id="IPR035903">
    <property type="entry name" value="HesB-like_dom_sf"/>
</dbReference>
<dbReference type="PANTHER" id="PTHR11178:SF51">
    <property type="entry name" value="FE_S BIOGENESIS PROTEIN NFUA"/>
    <property type="match status" value="1"/>
</dbReference>
<sequence length="191" mass="20845">MLVITEAAKEKIQSVMESQGRPQDGLRLGIVGRRMSSFQYSLGLVESGQEVDDDVVFDAGEFKVYMDAGSASNLEGVTIDYVENIQGSGFKIDNPNPLWTDPQHMAVQELFDTRINPNLASHGGFVDLLEVKDDTVYVRLGGGCQGCGMVDVTLKHGIVAMIKEEFPEIDNVIDTTDHASGENPYYQPGKG</sequence>
<dbReference type="PATRIC" id="fig|1429438.4.peg.2568"/>
<comment type="caution">
    <text evidence="3">The sequence shown here is derived from an EMBL/GenBank/DDBJ whole genome shotgun (WGS) entry which is preliminary data.</text>
</comment>
<evidence type="ECO:0000259" key="2">
    <source>
        <dbReference type="Pfam" id="PF01521"/>
    </source>
</evidence>
<dbReference type="GO" id="GO:0016226">
    <property type="term" value="P:iron-sulfur cluster assembly"/>
    <property type="evidence" value="ECO:0007669"/>
    <property type="project" value="InterPro"/>
</dbReference>
<proteinExistence type="predicted"/>
<dbReference type="InterPro" id="IPR034904">
    <property type="entry name" value="FSCA_dom_sf"/>
</dbReference>
<evidence type="ECO:0000259" key="1">
    <source>
        <dbReference type="Pfam" id="PF01106"/>
    </source>
</evidence>
<feature type="domain" description="Core" evidence="2">
    <location>
        <begin position="2"/>
        <end position="96"/>
    </location>
</feature>
<dbReference type="SUPFAM" id="SSF117916">
    <property type="entry name" value="Fe-S cluster assembly (FSCA) domain-like"/>
    <property type="match status" value="1"/>
</dbReference>
<protein>
    <recommendedName>
        <fullName evidence="5">Iron-sulfur cluster assembly accessory protein</fullName>
    </recommendedName>
</protein>
<dbReference type="Gene3D" id="2.60.300.12">
    <property type="entry name" value="HesB-like domain"/>
    <property type="match status" value="1"/>
</dbReference>
<dbReference type="PANTHER" id="PTHR11178">
    <property type="entry name" value="IRON-SULFUR CLUSTER SCAFFOLD PROTEIN NFU-RELATED"/>
    <property type="match status" value="1"/>
</dbReference>
<dbReference type="HOGENOM" id="CLU_094569_0_0_7"/>
<dbReference type="GO" id="GO:0005506">
    <property type="term" value="F:iron ion binding"/>
    <property type="evidence" value="ECO:0007669"/>
    <property type="project" value="InterPro"/>
</dbReference>
<dbReference type="AlphaFoldDB" id="W4LQ69"/>
<feature type="domain" description="NIF system FeS cluster assembly NifU C-terminal" evidence="1">
    <location>
        <begin position="107"/>
        <end position="173"/>
    </location>
</feature>
<evidence type="ECO:0000313" key="3">
    <source>
        <dbReference type="EMBL" id="ETX00010.1"/>
    </source>
</evidence>
<dbReference type="NCBIfam" id="TIGR00049">
    <property type="entry name" value="iron-sulfur cluster assembly accessory protein"/>
    <property type="match status" value="1"/>
</dbReference>